<dbReference type="SUPFAM" id="SSF55486">
    <property type="entry name" value="Metalloproteases ('zincins'), catalytic domain"/>
    <property type="match status" value="1"/>
</dbReference>
<evidence type="ECO:0000256" key="1">
    <source>
        <dbReference type="SAM" id="Phobius"/>
    </source>
</evidence>
<dbReference type="Gene3D" id="1.10.1380.10">
    <property type="entry name" value="Neutral endopeptidase , domain2"/>
    <property type="match status" value="1"/>
</dbReference>
<organism evidence="2 3">
    <name type="scientific">Rhipicephalus sanguineus</name>
    <name type="common">Brown dog tick</name>
    <name type="synonym">Ixodes sanguineus</name>
    <dbReference type="NCBI Taxonomy" id="34632"/>
    <lineage>
        <taxon>Eukaryota</taxon>
        <taxon>Metazoa</taxon>
        <taxon>Ecdysozoa</taxon>
        <taxon>Arthropoda</taxon>
        <taxon>Chelicerata</taxon>
        <taxon>Arachnida</taxon>
        <taxon>Acari</taxon>
        <taxon>Parasitiformes</taxon>
        <taxon>Ixodida</taxon>
        <taxon>Ixodoidea</taxon>
        <taxon>Ixodidae</taxon>
        <taxon>Rhipicephalinae</taxon>
        <taxon>Rhipicephalus</taxon>
        <taxon>Rhipicephalus</taxon>
    </lineage>
</organism>
<keyword evidence="1" id="KW-0812">Transmembrane</keyword>
<dbReference type="GO" id="GO:0016485">
    <property type="term" value="P:protein processing"/>
    <property type="evidence" value="ECO:0007669"/>
    <property type="project" value="TreeGrafter"/>
</dbReference>
<dbReference type="Proteomes" id="UP000821837">
    <property type="component" value="Unassembled WGS sequence"/>
</dbReference>
<dbReference type="Gene3D" id="3.40.390.10">
    <property type="entry name" value="Collagenase (Catalytic Domain)"/>
    <property type="match status" value="2"/>
</dbReference>
<evidence type="ECO:0000313" key="3">
    <source>
        <dbReference type="Proteomes" id="UP000821837"/>
    </source>
</evidence>
<protein>
    <submittedName>
        <fullName evidence="2">Uncharacterized protein</fullName>
    </submittedName>
</protein>
<evidence type="ECO:0000313" key="2">
    <source>
        <dbReference type="EMBL" id="KAH7967586.1"/>
    </source>
</evidence>
<proteinExistence type="predicted"/>
<sequence>MDDSDDAHDSYLVRLPRRLVVRALMVMTAGVFLLVVLLLVFAIGPRLAQDGTDSGSEPFCCPTEGHWIAAVVNDSVNPCEDLYSYICTPAVTSGIDNSASLMKSLEAMITTAATQRSSSSAYSLSKSRAGTFLQKLYTACVVTTARETQRDENGRKISSLSSQMAAAIWDSLSELLSHLNSTNLLTYLLITNLRYHIRSVVEIDYTGWDATFHFNHNALDWDSEVHLVCEECVAASLLAYRQHVNVSGVADGDFQEAANCTLVTFDHVSAFATHLHRLYSERKIVEHFVMANASQFWPAEDIIKAFQALPWLDSGAYVKVESLAFLQTVALRRELTQRENWAVGAVYLIAHTISRAYMDLTPEAVKEIHCLHLTTGLKHLVSTAYWELYRTPEKEAVITDIYRSVLDAVTLDVLRHIVSSEDEEARMRLSNLMDNVTLVIATITTGRVGEIPEVTSGNYARSLLTARSFEFESWKDRMTLGLPSWFTEEEPVLYARDRLYLDVPASFYSFVRVSKRSSPLNMAVLGVRLAEILWRVALLEEWAGEARATVEALLHCFGDAACSGGHGHLVGVDEHAIAVHLAAETLALQSVMKAALVQDWHTVLHIVDGGHDGGMEASFPRLSHAQFFFLEEAQSRCPRRKAKGPDPKCFNLPAANVPEFERAFKCPRKQSKPIACVEL</sequence>
<dbReference type="GO" id="GO:0004222">
    <property type="term" value="F:metalloendopeptidase activity"/>
    <property type="evidence" value="ECO:0007669"/>
    <property type="project" value="InterPro"/>
</dbReference>
<dbReference type="InterPro" id="IPR042089">
    <property type="entry name" value="Peptidase_M13_dom_2"/>
</dbReference>
<reference evidence="2" key="2">
    <citation type="submission" date="2021-09" db="EMBL/GenBank/DDBJ databases">
        <authorList>
            <person name="Jia N."/>
            <person name="Wang J."/>
            <person name="Shi W."/>
            <person name="Du L."/>
            <person name="Sun Y."/>
            <person name="Zhan W."/>
            <person name="Jiang J."/>
            <person name="Wang Q."/>
            <person name="Zhang B."/>
            <person name="Ji P."/>
            <person name="Sakyi L.B."/>
            <person name="Cui X."/>
            <person name="Yuan T."/>
            <person name="Jiang B."/>
            <person name="Yang W."/>
            <person name="Lam T.T.-Y."/>
            <person name="Chang Q."/>
            <person name="Ding S."/>
            <person name="Wang X."/>
            <person name="Zhu J."/>
            <person name="Ruan X."/>
            <person name="Zhao L."/>
            <person name="Wei J."/>
            <person name="Que T."/>
            <person name="Du C."/>
            <person name="Cheng J."/>
            <person name="Dai P."/>
            <person name="Han X."/>
            <person name="Huang E."/>
            <person name="Gao Y."/>
            <person name="Liu J."/>
            <person name="Shao H."/>
            <person name="Ye R."/>
            <person name="Li L."/>
            <person name="Wei W."/>
            <person name="Wang X."/>
            <person name="Wang C."/>
            <person name="Huo Q."/>
            <person name="Li W."/>
            <person name="Guo W."/>
            <person name="Chen H."/>
            <person name="Chen S."/>
            <person name="Zhou L."/>
            <person name="Zhou L."/>
            <person name="Ni X."/>
            <person name="Tian J."/>
            <person name="Zhou Y."/>
            <person name="Sheng Y."/>
            <person name="Liu T."/>
            <person name="Pan Y."/>
            <person name="Xia L."/>
            <person name="Li J."/>
            <person name="Zhao F."/>
            <person name="Cao W."/>
        </authorList>
    </citation>
    <scope>NUCLEOTIDE SEQUENCE</scope>
    <source>
        <strain evidence="2">Rsan-2018</strain>
        <tissue evidence="2">Larvae</tissue>
    </source>
</reference>
<dbReference type="PANTHER" id="PTHR11733:SF241">
    <property type="entry name" value="GH26575P-RELATED"/>
    <property type="match status" value="1"/>
</dbReference>
<gene>
    <name evidence="2" type="ORF">HPB52_000513</name>
</gene>
<dbReference type="InterPro" id="IPR024079">
    <property type="entry name" value="MetalloPept_cat_dom_sf"/>
</dbReference>
<reference evidence="2" key="1">
    <citation type="journal article" date="2020" name="Cell">
        <title>Large-Scale Comparative Analyses of Tick Genomes Elucidate Their Genetic Diversity and Vector Capacities.</title>
        <authorList>
            <consortium name="Tick Genome and Microbiome Consortium (TIGMIC)"/>
            <person name="Jia N."/>
            <person name="Wang J."/>
            <person name="Shi W."/>
            <person name="Du L."/>
            <person name="Sun Y."/>
            <person name="Zhan W."/>
            <person name="Jiang J.F."/>
            <person name="Wang Q."/>
            <person name="Zhang B."/>
            <person name="Ji P."/>
            <person name="Bell-Sakyi L."/>
            <person name="Cui X.M."/>
            <person name="Yuan T.T."/>
            <person name="Jiang B.G."/>
            <person name="Yang W.F."/>
            <person name="Lam T.T."/>
            <person name="Chang Q.C."/>
            <person name="Ding S.J."/>
            <person name="Wang X.J."/>
            <person name="Zhu J.G."/>
            <person name="Ruan X.D."/>
            <person name="Zhao L."/>
            <person name="Wei J.T."/>
            <person name="Ye R.Z."/>
            <person name="Que T.C."/>
            <person name="Du C.H."/>
            <person name="Zhou Y.H."/>
            <person name="Cheng J.X."/>
            <person name="Dai P.F."/>
            <person name="Guo W.B."/>
            <person name="Han X.H."/>
            <person name="Huang E.J."/>
            <person name="Li L.F."/>
            <person name="Wei W."/>
            <person name="Gao Y.C."/>
            <person name="Liu J.Z."/>
            <person name="Shao H.Z."/>
            <person name="Wang X."/>
            <person name="Wang C.C."/>
            <person name="Yang T.C."/>
            <person name="Huo Q.B."/>
            <person name="Li W."/>
            <person name="Chen H.Y."/>
            <person name="Chen S.E."/>
            <person name="Zhou L.G."/>
            <person name="Ni X.B."/>
            <person name="Tian J.H."/>
            <person name="Sheng Y."/>
            <person name="Liu T."/>
            <person name="Pan Y.S."/>
            <person name="Xia L.Y."/>
            <person name="Li J."/>
            <person name="Zhao F."/>
            <person name="Cao W.C."/>
        </authorList>
    </citation>
    <scope>NUCLEOTIDE SEQUENCE</scope>
    <source>
        <strain evidence="2">Rsan-2018</strain>
    </source>
</reference>
<comment type="caution">
    <text evidence="2">The sequence shown here is derived from an EMBL/GenBank/DDBJ whole genome shotgun (WGS) entry which is preliminary data.</text>
</comment>
<keyword evidence="1" id="KW-1133">Transmembrane helix</keyword>
<name>A0A9D4Q4Q8_RHISA</name>
<dbReference type="EMBL" id="JABSTV010001248">
    <property type="protein sequence ID" value="KAH7967586.1"/>
    <property type="molecule type" value="Genomic_DNA"/>
</dbReference>
<dbReference type="PANTHER" id="PTHR11733">
    <property type="entry name" value="ZINC METALLOPROTEASE FAMILY M13 NEPRILYSIN-RELATED"/>
    <property type="match status" value="1"/>
</dbReference>
<keyword evidence="1" id="KW-0472">Membrane</keyword>
<feature type="transmembrane region" description="Helical" evidence="1">
    <location>
        <begin position="20"/>
        <end position="44"/>
    </location>
</feature>
<accession>A0A9D4Q4Q8</accession>
<dbReference type="InterPro" id="IPR000718">
    <property type="entry name" value="Peptidase_M13"/>
</dbReference>
<keyword evidence="3" id="KW-1185">Reference proteome</keyword>
<dbReference type="GO" id="GO:0005886">
    <property type="term" value="C:plasma membrane"/>
    <property type="evidence" value="ECO:0007669"/>
    <property type="project" value="TreeGrafter"/>
</dbReference>
<dbReference type="AlphaFoldDB" id="A0A9D4Q4Q8"/>